<evidence type="ECO:0000256" key="2">
    <source>
        <dbReference type="SAM" id="MobiDB-lite"/>
    </source>
</evidence>
<keyword evidence="1" id="KW-0175">Coiled coil</keyword>
<keyword evidence="4" id="KW-1185">Reference proteome</keyword>
<evidence type="ECO:0000256" key="1">
    <source>
        <dbReference type="SAM" id="Coils"/>
    </source>
</evidence>
<dbReference type="Proteomes" id="UP001367676">
    <property type="component" value="Unassembled WGS sequence"/>
</dbReference>
<accession>A0AAN9TC54</accession>
<feature type="region of interest" description="Disordered" evidence="2">
    <location>
        <begin position="768"/>
        <end position="791"/>
    </location>
</feature>
<gene>
    <name evidence="3" type="ORF">V9T40_000729</name>
</gene>
<evidence type="ECO:0000313" key="4">
    <source>
        <dbReference type="Proteomes" id="UP001367676"/>
    </source>
</evidence>
<dbReference type="AlphaFoldDB" id="A0AAN9TC54"/>
<name>A0AAN9TC54_9HEMI</name>
<reference evidence="3 4" key="1">
    <citation type="submission" date="2024-03" db="EMBL/GenBank/DDBJ databases">
        <title>Adaptation during the transition from Ophiocordyceps entomopathogen to insect associate is accompanied by gene loss and intensified selection.</title>
        <authorList>
            <person name="Ward C.M."/>
            <person name="Onetto C.A."/>
            <person name="Borneman A.R."/>
        </authorList>
    </citation>
    <scope>NUCLEOTIDE SEQUENCE [LARGE SCALE GENOMIC DNA]</scope>
    <source>
        <strain evidence="3">AWRI1</strain>
        <tissue evidence="3">Single Adult Female</tissue>
    </source>
</reference>
<proteinExistence type="predicted"/>
<organism evidence="3 4">
    <name type="scientific">Parthenolecanium corni</name>
    <dbReference type="NCBI Taxonomy" id="536013"/>
    <lineage>
        <taxon>Eukaryota</taxon>
        <taxon>Metazoa</taxon>
        <taxon>Ecdysozoa</taxon>
        <taxon>Arthropoda</taxon>
        <taxon>Hexapoda</taxon>
        <taxon>Insecta</taxon>
        <taxon>Pterygota</taxon>
        <taxon>Neoptera</taxon>
        <taxon>Paraneoptera</taxon>
        <taxon>Hemiptera</taxon>
        <taxon>Sternorrhyncha</taxon>
        <taxon>Coccoidea</taxon>
        <taxon>Coccidae</taxon>
        <taxon>Parthenolecanium</taxon>
    </lineage>
</organism>
<evidence type="ECO:0000313" key="3">
    <source>
        <dbReference type="EMBL" id="KAK7580100.1"/>
    </source>
</evidence>
<sequence>MSEMTQEERDAALHQIFDFVPCVKLPRLTPEEIEEMTRPKKRRAKKRYSTLDFADDKSYFEKACTHEIWYPKTSRKYRKRKKKKTTEKDEPLKEEVPANPVFFNSDEEIDEKPLKKSATFYYEMPMFRTKKEVDSSSHSLIPTKIKNEPIDDQPKSTVVWRIRIKSAYELGSNLIFVDTASESEKSSKPTTYQPVLSDLITSEAESKLTQNTNVESKFNIHTISSLYKKIFTKDNKIIIRKVAEALQNLSESIKKKNDKLNEINCSRSTDAEKLMMRHQAHSEFNRVRDSNQNILKKQFEAVGHIFNHENFEILFQLFFLGILKMFIVSVSSSKGTLFKKIVSLLSQSLSSCNYQNERVLGLLKSKDFRADCIALVHFIEKYSETKFFDMLFISDADKKKILNPKDSEAESLSKPCLLSTNTKVPSIMMYSQGMNVLPVGSNLLLQSPNSSSTSMSQIDLLKADIDKKKSKIASALLKSVKGLKFSPLNPTAASKFNVLKKPFSNSSLGAVTSLALSAPNYKVSRITVASPSTGPISYSVSSSGGTTSFSAVNALSNSTAANSNSSSQLKDVLTDFSSRAQPMCTYSRYSSNIPSTSAFTNCSSIVPSSSSFMNSSSNTQCMNTFTNSSSSSTHTLPGSCNQSAPQMISSLGSSTIPISSSYPIVMHSGLPPVVPANYTPNVVLSASHASNRPRSVIVTPAIGVSNARALPPTYTATNVRAATQRIVQPASPLHQLLSPAIPNLLSQSADASNQGIRISSYPLAQIPPQEVPNLLPQPPANPSSDSAAHNYPRVSLSPIDVDSQSASTLRTYGSANEVKNRGPLPSLFNQNGMPSKFHPAVSADNSILSTSMASATVVSSPANVAFSHYRTISPAGNSENIQPNGPHSLLLHNPGDNGSKLIKDHNFTTCPTASPSDGLSLRTLLMDNGRSPLMNQNGPIEAPFPYSDKANFSLDLPPAMSSNPLTHDSVLATHHLPINNFASSSY</sequence>
<feature type="coiled-coil region" evidence="1">
    <location>
        <begin position="239"/>
        <end position="266"/>
    </location>
</feature>
<dbReference type="EMBL" id="JBBCAQ010000034">
    <property type="protein sequence ID" value="KAK7580100.1"/>
    <property type="molecule type" value="Genomic_DNA"/>
</dbReference>
<comment type="caution">
    <text evidence="3">The sequence shown here is derived from an EMBL/GenBank/DDBJ whole genome shotgun (WGS) entry which is preliminary data.</text>
</comment>
<protein>
    <submittedName>
        <fullName evidence="3">Uncharacterized protein</fullName>
    </submittedName>
</protein>